<feature type="domain" description="Thiolase N-terminal" evidence="1">
    <location>
        <begin position="21"/>
        <end position="130"/>
    </location>
</feature>
<dbReference type="PIRSF" id="PIRSF000429">
    <property type="entry name" value="Ac-CoA_Ac_transf"/>
    <property type="match status" value="1"/>
</dbReference>
<dbReference type="Proteomes" id="UP000754644">
    <property type="component" value="Unassembled WGS sequence"/>
</dbReference>
<sequence length="404" mass="43105">MGSGVSILGVYQSDFARNWAKEKLELADAMREVVEGTLADANIGPEMIDSMHVGNAFGQLYTGQGHMGALAASVIPELWGVPAMRHEAACASASMAVLGAMAEIECGRYDCVLVIGIEQEKTMPGNQAARVQEAAAWVGHDTGETDYIWPHTFNEIAGEYERRYGLDTQYLRGIGALNLTNAQDNPNAQTRLWKLSEESFSANDDVNPIVCGRLRRNDICQITDGAAGLVLVSDRWIKSNRQAKARITGWGHTTVGLGLAQKLNRNERSEFVMPHVRTAITDAFARAGINSVDDLDAIETHDCMSASEYMAIDHFGITAPGESWKAIENGDIARNGRIPVNPGGGLIGGGHPVGATGARMLVDAAKQVSGCAGNYQIAGARRVATLNIGGSTTTTASFIVESAQ</sequence>
<reference evidence="3" key="1">
    <citation type="submission" date="2020-05" db="EMBL/GenBank/DDBJ databases">
        <title>Sulfur intermediates as new biogeochemical hubs in an aquatic model microbial ecosystem.</title>
        <authorList>
            <person name="Vigneron A."/>
        </authorList>
    </citation>
    <scope>NUCLEOTIDE SEQUENCE</scope>
    <source>
        <strain evidence="3">Bin.250</strain>
    </source>
</reference>
<dbReference type="InterPro" id="IPR002155">
    <property type="entry name" value="Thiolase"/>
</dbReference>
<dbReference type="GO" id="GO:0003988">
    <property type="term" value="F:acetyl-CoA C-acyltransferase activity"/>
    <property type="evidence" value="ECO:0007669"/>
    <property type="project" value="UniProtKB-ARBA"/>
</dbReference>
<proteinExistence type="predicted"/>
<dbReference type="InterPro" id="IPR020616">
    <property type="entry name" value="Thiolase_N"/>
</dbReference>
<dbReference type="InterPro" id="IPR055140">
    <property type="entry name" value="Thiolase_C_2"/>
</dbReference>
<protein>
    <submittedName>
        <fullName evidence="3">Thiolase domain-containing protein</fullName>
    </submittedName>
</protein>
<dbReference type="InterPro" id="IPR016039">
    <property type="entry name" value="Thiolase-like"/>
</dbReference>
<dbReference type="AlphaFoldDB" id="A0A972VYH0"/>
<dbReference type="PANTHER" id="PTHR42870:SF1">
    <property type="entry name" value="NON-SPECIFIC LIPID-TRANSFER PROTEIN-LIKE 2"/>
    <property type="match status" value="1"/>
</dbReference>
<name>A0A972VYH0_9GAMM</name>
<gene>
    <name evidence="3" type="ORF">HQ497_14855</name>
</gene>
<comment type="caution">
    <text evidence="3">The sequence shown here is derived from an EMBL/GenBank/DDBJ whole genome shotgun (WGS) entry which is preliminary data.</text>
</comment>
<dbReference type="Pfam" id="PF22691">
    <property type="entry name" value="Thiolase_C_1"/>
    <property type="match status" value="1"/>
</dbReference>
<evidence type="ECO:0000259" key="1">
    <source>
        <dbReference type="Pfam" id="PF00108"/>
    </source>
</evidence>
<dbReference type="SUPFAM" id="SSF53901">
    <property type="entry name" value="Thiolase-like"/>
    <property type="match status" value="2"/>
</dbReference>
<dbReference type="EMBL" id="JABMOJ010000550">
    <property type="protein sequence ID" value="NQV66635.1"/>
    <property type="molecule type" value="Genomic_DNA"/>
</dbReference>
<dbReference type="CDD" id="cd00829">
    <property type="entry name" value="SCP-x_thiolase"/>
    <property type="match status" value="1"/>
</dbReference>
<accession>A0A972VYH0</accession>
<dbReference type="NCBIfam" id="NF004936">
    <property type="entry name" value="PRK06289.1"/>
    <property type="match status" value="1"/>
</dbReference>
<dbReference type="PANTHER" id="PTHR42870">
    <property type="entry name" value="ACETYL-COA C-ACETYLTRANSFERASE"/>
    <property type="match status" value="1"/>
</dbReference>
<organism evidence="3 4">
    <name type="scientific">SAR86 cluster bacterium</name>
    <dbReference type="NCBI Taxonomy" id="2030880"/>
    <lineage>
        <taxon>Bacteria</taxon>
        <taxon>Pseudomonadati</taxon>
        <taxon>Pseudomonadota</taxon>
        <taxon>Gammaproteobacteria</taxon>
        <taxon>SAR86 cluster</taxon>
    </lineage>
</organism>
<dbReference type="Gene3D" id="3.40.47.10">
    <property type="match status" value="1"/>
</dbReference>
<evidence type="ECO:0000313" key="4">
    <source>
        <dbReference type="Proteomes" id="UP000754644"/>
    </source>
</evidence>
<evidence type="ECO:0000259" key="2">
    <source>
        <dbReference type="Pfam" id="PF22691"/>
    </source>
</evidence>
<evidence type="ECO:0000313" key="3">
    <source>
        <dbReference type="EMBL" id="NQV66635.1"/>
    </source>
</evidence>
<feature type="domain" description="Thiolase C-terminal" evidence="2">
    <location>
        <begin position="265"/>
        <end position="400"/>
    </location>
</feature>
<dbReference type="Pfam" id="PF00108">
    <property type="entry name" value="Thiolase_N"/>
    <property type="match status" value="1"/>
</dbReference>